<dbReference type="Proteomes" id="UP000516173">
    <property type="component" value="Chromosome"/>
</dbReference>
<name>A0A7G1KDJ1_9NOCA</name>
<evidence type="ECO:0000313" key="2">
    <source>
        <dbReference type="Proteomes" id="UP000516173"/>
    </source>
</evidence>
<dbReference type="KEGG" id="nwl:NWFMUON74_07130"/>
<reference evidence="1 2" key="1">
    <citation type="submission" date="2020-08" db="EMBL/GenBank/DDBJ databases">
        <title>Genome Sequencing of Nocardia wallacei strain FMUON74 and assembly.</title>
        <authorList>
            <person name="Toyokawa M."/>
            <person name="Uesaka K."/>
        </authorList>
    </citation>
    <scope>NUCLEOTIDE SEQUENCE [LARGE SCALE GENOMIC DNA]</scope>
    <source>
        <strain evidence="1 2">FMUON74</strain>
    </source>
</reference>
<organism evidence="1 2">
    <name type="scientific">Nocardia wallacei</name>
    <dbReference type="NCBI Taxonomy" id="480035"/>
    <lineage>
        <taxon>Bacteria</taxon>
        <taxon>Bacillati</taxon>
        <taxon>Actinomycetota</taxon>
        <taxon>Actinomycetes</taxon>
        <taxon>Mycobacteriales</taxon>
        <taxon>Nocardiaceae</taxon>
        <taxon>Nocardia</taxon>
    </lineage>
</organism>
<sequence length="77" mass="8945">MRMVWRRQRPADDDYGLLVTVATVFDETTAGDVARLLRDHGIRSTRGRAGRARNRMRILVFPEDARRAYDVLFLHTS</sequence>
<dbReference type="GeneID" id="80345337"/>
<keyword evidence="2" id="KW-1185">Reference proteome</keyword>
<dbReference type="EMBL" id="AP023396">
    <property type="protein sequence ID" value="BCK52941.1"/>
    <property type="molecule type" value="Genomic_DNA"/>
</dbReference>
<accession>A0A7G1KDJ1</accession>
<dbReference type="AlphaFoldDB" id="A0A7G1KDJ1"/>
<evidence type="ECO:0000313" key="1">
    <source>
        <dbReference type="EMBL" id="BCK52941.1"/>
    </source>
</evidence>
<proteinExistence type="predicted"/>
<gene>
    <name evidence="1" type="ORF">NWFMUON74_07130</name>
</gene>
<protein>
    <submittedName>
        <fullName evidence="1">Uncharacterized protein</fullName>
    </submittedName>
</protein>
<dbReference type="RefSeq" id="WP_232110820.1">
    <property type="nucleotide sequence ID" value="NZ_AP023396.1"/>
</dbReference>